<evidence type="ECO:0000313" key="3">
    <source>
        <dbReference type="EMBL" id="AGL61886.1"/>
    </source>
</evidence>
<protein>
    <submittedName>
        <fullName evidence="3">Uncharacterized protein</fullName>
    </submittedName>
</protein>
<dbReference type="AlphaFoldDB" id="R4PXG6"/>
<sequence>MIGMMKPQHARRGEGLYRRKIGRKAITSARMMSSIEAKAEVGVHSVKKTKKLPKIQFSRKQYITAAIILILGLIGSMGYMYLQNESAKRAQAVEQQRQAAQRELDLKAVECRARVADQKKDQIGKVTYGELFGSACQ</sequence>
<dbReference type="Proteomes" id="UP000013893">
    <property type="component" value="Chromosome"/>
</dbReference>
<keyword evidence="1" id="KW-0175">Coiled coil</keyword>
<organism evidence="3 4">
    <name type="scientific">Candidatus Saccharimonas aalborgensis</name>
    <dbReference type="NCBI Taxonomy" id="1332188"/>
    <lineage>
        <taxon>Bacteria</taxon>
        <taxon>Candidatus Saccharimonadota</taxon>
        <taxon>Candidatus Saccharimonadia</taxon>
        <taxon>Candidatus Saccharimonadales</taxon>
        <taxon>Candidatus Saccharimonadaceae</taxon>
        <taxon>Candidatus Saccharimonas</taxon>
    </lineage>
</organism>
<dbReference type="EMBL" id="CP005957">
    <property type="protein sequence ID" value="AGL61886.1"/>
    <property type="molecule type" value="Genomic_DNA"/>
</dbReference>
<keyword evidence="2" id="KW-0812">Transmembrane</keyword>
<dbReference type="HOGENOM" id="CLU_1861573_0_0_0"/>
<evidence type="ECO:0000256" key="1">
    <source>
        <dbReference type="SAM" id="Coils"/>
    </source>
</evidence>
<keyword evidence="4" id="KW-1185">Reference proteome</keyword>
<evidence type="ECO:0000256" key="2">
    <source>
        <dbReference type="SAM" id="Phobius"/>
    </source>
</evidence>
<accession>R4PXG6</accession>
<keyword evidence="2" id="KW-0472">Membrane</keyword>
<evidence type="ECO:0000313" key="4">
    <source>
        <dbReference type="Proteomes" id="UP000013893"/>
    </source>
</evidence>
<dbReference type="KEGG" id="saal:L336_0176"/>
<proteinExistence type="predicted"/>
<feature type="coiled-coil region" evidence="1">
    <location>
        <begin position="83"/>
        <end position="110"/>
    </location>
</feature>
<name>R4PXG6_9BACT</name>
<reference evidence="3 4" key="1">
    <citation type="journal article" date="2013" name="Nat. Biotechnol.">
        <title>Genome sequences of rare, uncultured bacteria obtained by differential coverage binning of multiple metagenomes.</title>
        <authorList>
            <person name="Albertsen M."/>
            <person name="Hugenholtz P."/>
            <person name="Skarshewski A."/>
            <person name="Nielsen K.L."/>
            <person name="Tyson G.W."/>
            <person name="Nielsen P.H."/>
        </authorList>
    </citation>
    <scope>NUCLEOTIDE SEQUENCE [LARGE SCALE GENOMIC DNA]</scope>
    <source>
        <strain evidence="3">TM71</strain>
    </source>
</reference>
<feature type="transmembrane region" description="Helical" evidence="2">
    <location>
        <begin position="62"/>
        <end position="82"/>
    </location>
</feature>
<keyword evidence="2" id="KW-1133">Transmembrane helix</keyword>
<gene>
    <name evidence="3" type="ORF">L336_0176</name>
</gene>